<dbReference type="InterPro" id="IPR013766">
    <property type="entry name" value="Thioredoxin_domain"/>
</dbReference>
<name>A0ABD5UUI8_9EURY</name>
<accession>A0ABD5UUI8</accession>
<dbReference type="EMBL" id="JBHSXL010000009">
    <property type="protein sequence ID" value="MFC6893050.1"/>
    <property type="molecule type" value="Genomic_DNA"/>
</dbReference>
<dbReference type="PANTHER" id="PTHR42852:SF17">
    <property type="entry name" value="THIOREDOXIN-LIKE PROTEIN HI_1115"/>
    <property type="match status" value="1"/>
</dbReference>
<dbReference type="PROSITE" id="PS51318">
    <property type="entry name" value="TAT"/>
    <property type="match status" value="1"/>
</dbReference>
<dbReference type="SUPFAM" id="SSF52833">
    <property type="entry name" value="Thioredoxin-like"/>
    <property type="match status" value="1"/>
</dbReference>
<evidence type="ECO:0000259" key="1">
    <source>
        <dbReference type="PROSITE" id="PS51352"/>
    </source>
</evidence>
<evidence type="ECO:0000313" key="2">
    <source>
        <dbReference type="EMBL" id="MFC6893050.1"/>
    </source>
</evidence>
<reference evidence="2 3" key="1">
    <citation type="journal article" date="2019" name="Int. J. Syst. Evol. Microbiol.">
        <title>The Global Catalogue of Microorganisms (GCM) 10K type strain sequencing project: providing services to taxonomists for standard genome sequencing and annotation.</title>
        <authorList>
            <consortium name="The Broad Institute Genomics Platform"/>
            <consortium name="The Broad Institute Genome Sequencing Center for Infectious Disease"/>
            <person name="Wu L."/>
            <person name="Ma J."/>
        </authorList>
    </citation>
    <scope>NUCLEOTIDE SEQUENCE [LARGE SCALE GENOMIC DNA]</scope>
    <source>
        <strain evidence="2 3">SKJ47</strain>
    </source>
</reference>
<feature type="domain" description="Thioredoxin" evidence="1">
    <location>
        <begin position="21"/>
        <end position="179"/>
    </location>
</feature>
<dbReference type="PROSITE" id="PS51352">
    <property type="entry name" value="THIOREDOXIN_2"/>
    <property type="match status" value="1"/>
</dbReference>
<dbReference type="InterPro" id="IPR036249">
    <property type="entry name" value="Thioredoxin-like_sf"/>
</dbReference>
<evidence type="ECO:0000313" key="3">
    <source>
        <dbReference type="Proteomes" id="UP001596296"/>
    </source>
</evidence>
<comment type="caution">
    <text evidence="2">The sequence shown here is derived from an EMBL/GenBank/DDBJ whole genome shotgun (WGS) entry which is preliminary data.</text>
</comment>
<gene>
    <name evidence="2" type="ORF">ACFQE9_10615</name>
</gene>
<dbReference type="PANTHER" id="PTHR42852">
    <property type="entry name" value="THIOL:DISULFIDE INTERCHANGE PROTEIN DSBE"/>
    <property type="match status" value="1"/>
</dbReference>
<protein>
    <submittedName>
        <fullName evidence="2">TlpA family protein disulfide reductase</fullName>
    </submittedName>
</protein>
<organism evidence="2 3">
    <name type="scientific">Halopenitus salinus</name>
    <dbReference type="NCBI Taxonomy" id="1198295"/>
    <lineage>
        <taxon>Archaea</taxon>
        <taxon>Methanobacteriati</taxon>
        <taxon>Methanobacteriota</taxon>
        <taxon>Stenosarchaea group</taxon>
        <taxon>Halobacteria</taxon>
        <taxon>Halobacteriales</taxon>
        <taxon>Haloferacaceae</taxon>
        <taxon>Halopenitus</taxon>
    </lineage>
</organism>
<sequence length="180" mass="18947">MRRRDLLAGIASVGALGGAGLLATGTAPAMLGGSDVEPVDPVTIETIEAPGSRDGEVTIPAPDRTTFVDFFGTWCPPCIEQMPALGEASDRVGENVLFVSVTTEAVGRSVTEGEVADWWREHDGDWLVGADPTAELASKLDVGGYPTAVVIDDTGRVRWSDSGVHTADALVERIESARNR</sequence>
<proteinExistence type="predicted"/>
<dbReference type="Gene3D" id="3.40.30.10">
    <property type="entry name" value="Glutaredoxin"/>
    <property type="match status" value="1"/>
</dbReference>
<dbReference type="AlphaFoldDB" id="A0ABD5UUI8"/>
<dbReference type="InterPro" id="IPR013740">
    <property type="entry name" value="Redoxin"/>
</dbReference>
<dbReference type="InterPro" id="IPR050553">
    <property type="entry name" value="Thioredoxin_ResA/DsbE_sf"/>
</dbReference>
<dbReference type="CDD" id="cd02966">
    <property type="entry name" value="TlpA_like_family"/>
    <property type="match status" value="1"/>
</dbReference>
<dbReference type="RefSeq" id="WP_379744219.1">
    <property type="nucleotide sequence ID" value="NZ_JBHSVN010000001.1"/>
</dbReference>
<keyword evidence="3" id="KW-1185">Reference proteome</keyword>
<dbReference type="Proteomes" id="UP001596296">
    <property type="component" value="Unassembled WGS sequence"/>
</dbReference>
<dbReference type="Pfam" id="PF08534">
    <property type="entry name" value="Redoxin"/>
    <property type="match status" value="1"/>
</dbReference>
<dbReference type="InterPro" id="IPR006311">
    <property type="entry name" value="TAT_signal"/>
</dbReference>